<keyword evidence="2" id="KW-1185">Reference proteome</keyword>
<keyword evidence="1" id="KW-0378">Hydrolase</keyword>
<comment type="caution">
    <text evidence="1">The sequence shown here is derived from an EMBL/GenBank/DDBJ whole genome shotgun (WGS) entry which is preliminary data.</text>
</comment>
<dbReference type="Proteomes" id="UP000607331">
    <property type="component" value="Unassembled WGS sequence"/>
</dbReference>
<keyword evidence="1" id="KW-0255">Endonuclease</keyword>
<dbReference type="Gene3D" id="1.10.30.50">
    <property type="match status" value="1"/>
</dbReference>
<name>A0ABR6RYR1_9ENTR</name>
<protein>
    <submittedName>
        <fullName evidence="1">HNH endonuclease</fullName>
    </submittedName>
</protein>
<evidence type="ECO:0000313" key="2">
    <source>
        <dbReference type="Proteomes" id="UP000607331"/>
    </source>
</evidence>
<dbReference type="GO" id="GO:0004519">
    <property type="term" value="F:endonuclease activity"/>
    <property type="evidence" value="ECO:0007669"/>
    <property type="project" value="UniProtKB-KW"/>
</dbReference>
<sequence length="106" mass="12026">MGKWTEEDIQAVWEKADTASNNDKDKWRKDQCGAWISRDKYGDRNSVYGWEIDHIKTVSNNGTDELSNLRPLQWENNAARGDGRLVTTVTAKGVNNIRVSDTDKAV</sequence>
<dbReference type="EMBL" id="JABBJF010000027">
    <property type="protein sequence ID" value="MBC1188195.1"/>
    <property type="molecule type" value="Genomic_DNA"/>
</dbReference>
<keyword evidence="1" id="KW-0540">Nuclease</keyword>
<accession>A0ABR6RYR1</accession>
<gene>
    <name evidence="1" type="ORF">HII27_21065</name>
</gene>
<organism evidence="1 2">
    <name type="scientific">Kluyvera sichuanensis</name>
    <dbReference type="NCBI Taxonomy" id="2725494"/>
    <lineage>
        <taxon>Bacteria</taxon>
        <taxon>Pseudomonadati</taxon>
        <taxon>Pseudomonadota</taxon>
        <taxon>Gammaproteobacteria</taxon>
        <taxon>Enterobacterales</taxon>
        <taxon>Enterobacteriaceae</taxon>
        <taxon>Kluyvera</taxon>
    </lineage>
</organism>
<dbReference type="CDD" id="cd00085">
    <property type="entry name" value="HNHc"/>
    <property type="match status" value="1"/>
</dbReference>
<dbReference type="RefSeq" id="WP_185669375.1">
    <property type="nucleotide sequence ID" value="NZ_JABBJF010000027.1"/>
</dbReference>
<evidence type="ECO:0000313" key="1">
    <source>
        <dbReference type="EMBL" id="MBC1188195.1"/>
    </source>
</evidence>
<dbReference type="InterPro" id="IPR003615">
    <property type="entry name" value="HNH_nuc"/>
</dbReference>
<reference evidence="1 2" key="1">
    <citation type="submission" date="2020-04" db="EMBL/GenBank/DDBJ databases">
        <title>The draft genome of Kluyvera sichuanensis strain SCKS090646.</title>
        <authorList>
            <person name="Wei L."/>
            <person name="Liu L."/>
            <person name="Feng Y."/>
            <person name="Zong Z."/>
        </authorList>
    </citation>
    <scope>NUCLEOTIDE SEQUENCE [LARGE SCALE GENOMIC DNA]</scope>
    <source>
        <strain evidence="1 2">090646</strain>
    </source>
</reference>
<proteinExistence type="predicted"/>